<name>A0ABD5V4Y3_9EURY</name>
<dbReference type="Proteomes" id="UP001596312">
    <property type="component" value="Unassembled WGS sequence"/>
</dbReference>
<organism evidence="1 2">
    <name type="scientific">Halalkalicoccus tibetensis</name>
    <dbReference type="NCBI Taxonomy" id="175632"/>
    <lineage>
        <taxon>Archaea</taxon>
        <taxon>Methanobacteriati</taxon>
        <taxon>Methanobacteriota</taxon>
        <taxon>Stenosarchaea group</taxon>
        <taxon>Halobacteria</taxon>
        <taxon>Halobacteriales</taxon>
        <taxon>Halococcaceae</taxon>
        <taxon>Halalkalicoccus</taxon>
    </lineage>
</organism>
<comment type="caution">
    <text evidence="1">The sequence shown here is derived from an EMBL/GenBank/DDBJ whole genome shotgun (WGS) entry which is preliminary data.</text>
</comment>
<dbReference type="RefSeq" id="WP_340603041.1">
    <property type="nucleotide sequence ID" value="NZ_JBBMXV010000001.1"/>
</dbReference>
<keyword evidence="2" id="KW-1185">Reference proteome</keyword>
<sequence>MTPTVRIVAAASARSERYAAALDVERRHAAEWNPDAVDGSVDVVLFDPATVDRGTIAADRADRGWSYRAIPMDGDVEATARRVERAADGRRLERAIDGRFDAISRSVPEADRPSVSVPASLDPESFRELYEAL</sequence>
<dbReference type="EMBL" id="JBHSXQ010000001">
    <property type="protein sequence ID" value="MFC6904537.1"/>
    <property type="molecule type" value="Genomic_DNA"/>
</dbReference>
<protein>
    <submittedName>
        <fullName evidence="1">Uncharacterized protein</fullName>
    </submittedName>
</protein>
<proteinExistence type="predicted"/>
<accession>A0ABD5V4Y3</accession>
<evidence type="ECO:0000313" key="2">
    <source>
        <dbReference type="Proteomes" id="UP001596312"/>
    </source>
</evidence>
<evidence type="ECO:0000313" key="1">
    <source>
        <dbReference type="EMBL" id="MFC6904537.1"/>
    </source>
</evidence>
<gene>
    <name evidence="1" type="ORF">ACFQGH_04920</name>
</gene>
<dbReference type="AlphaFoldDB" id="A0ABD5V4Y3"/>
<reference evidence="1 2" key="1">
    <citation type="journal article" date="2019" name="Int. J. Syst. Evol. Microbiol.">
        <title>The Global Catalogue of Microorganisms (GCM) 10K type strain sequencing project: providing services to taxonomists for standard genome sequencing and annotation.</title>
        <authorList>
            <consortium name="The Broad Institute Genomics Platform"/>
            <consortium name="The Broad Institute Genome Sequencing Center for Infectious Disease"/>
            <person name="Wu L."/>
            <person name="Ma J."/>
        </authorList>
    </citation>
    <scope>NUCLEOTIDE SEQUENCE [LARGE SCALE GENOMIC DNA]</scope>
    <source>
        <strain evidence="1 2">CGMCC 1.3240</strain>
    </source>
</reference>